<comment type="caution">
    <text evidence="1">The sequence shown here is derived from an EMBL/GenBank/DDBJ whole genome shotgun (WGS) entry which is preliminary data.</text>
</comment>
<reference evidence="1 2" key="1">
    <citation type="journal article" date="2016" name="Sci. Rep.">
        <title>Insights into Adaptations to a Near-Obligate Nematode Endoparasitic Lifestyle from the Finished Genome of Drechmeria coniospora.</title>
        <authorList>
            <person name="Zhang L."/>
            <person name="Zhou Z."/>
            <person name="Guo Q."/>
            <person name="Fokkens L."/>
            <person name="Miskei M."/>
            <person name="Pocsi I."/>
            <person name="Zhang W."/>
            <person name="Chen M."/>
            <person name="Wang L."/>
            <person name="Sun Y."/>
            <person name="Donzelli B.G."/>
            <person name="Gibson D.M."/>
            <person name="Nelson D.R."/>
            <person name="Luo J.G."/>
            <person name="Rep M."/>
            <person name="Liu H."/>
            <person name="Yang S."/>
            <person name="Wang J."/>
            <person name="Krasnoff S.B."/>
            <person name="Xu Y."/>
            <person name="Molnar I."/>
            <person name="Lin M."/>
        </authorList>
    </citation>
    <scope>NUCLEOTIDE SEQUENCE [LARGE SCALE GENOMIC DNA]</scope>
    <source>
        <strain evidence="1 2">ARSEF 6962</strain>
    </source>
</reference>
<protein>
    <recommendedName>
        <fullName evidence="3">Capsule polysaccharide biosynthesis protein</fullName>
    </recommendedName>
</protein>
<dbReference type="GeneID" id="63712836"/>
<accession>A0A151GPP7</accession>
<keyword evidence="2" id="KW-1185">Reference proteome</keyword>
<dbReference type="SUPFAM" id="SSF53448">
    <property type="entry name" value="Nucleotide-diphospho-sugar transferases"/>
    <property type="match status" value="1"/>
</dbReference>
<dbReference type="RefSeq" id="XP_040658418.1">
    <property type="nucleotide sequence ID" value="XM_040797535.1"/>
</dbReference>
<evidence type="ECO:0000313" key="1">
    <source>
        <dbReference type="EMBL" id="KYK59066.1"/>
    </source>
</evidence>
<evidence type="ECO:0000313" key="2">
    <source>
        <dbReference type="Proteomes" id="UP000076580"/>
    </source>
</evidence>
<dbReference type="EMBL" id="LAYC01000001">
    <property type="protein sequence ID" value="KYK59066.1"/>
    <property type="molecule type" value="Genomic_DNA"/>
</dbReference>
<name>A0A151GPP7_DRECN</name>
<dbReference type="Proteomes" id="UP000076580">
    <property type="component" value="Chromosome 01"/>
</dbReference>
<proteinExistence type="predicted"/>
<dbReference type="Gene3D" id="3.90.550.20">
    <property type="match status" value="1"/>
</dbReference>
<evidence type="ECO:0008006" key="3">
    <source>
        <dbReference type="Google" id="ProtNLM"/>
    </source>
</evidence>
<dbReference type="InterPro" id="IPR029044">
    <property type="entry name" value="Nucleotide-diphossugar_trans"/>
</dbReference>
<dbReference type="AlphaFoldDB" id="A0A151GPP7"/>
<dbReference type="Pfam" id="PF05704">
    <property type="entry name" value="Caps_synth"/>
    <property type="match status" value="1"/>
</dbReference>
<organism evidence="1 2">
    <name type="scientific">Drechmeria coniospora</name>
    <name type="common">Nematophagous fungus</name>
    <name type="synonym">Meria coniospora</name>
    <dbReference type="NCBI Taxonomy" id="98403"/>
    <lineage>
        <taxon>Eukaryota</taxon>
        <taxon>Fungi</taxon>
        <taxon>Dikarya</taxon>
        <taxon>Ascomycota</taxon>
        <taxon>Pezizomycotina</taxon>
        <taxon>Sordariomycetes</taxon>
        <taxon>Hypocreomycetidae</taxon>
        <taxon>Hypocreales</taxon>
        <taxon>Ophiocordycipitaceae</taxon>
        <taxon>Drechmeria</taxon>
    </lineage>
</organism>
<gene>
    <name evidence="1" type="ORF">DCS_00193</name>
</gene>
<sequence length="470" mass="53296">MSIVRLRTVRRSPYLDKDLLICANGPASDERSNLHPDSTASIQQTTMNASAHYPKPHGVHVIDRDQLDLRSEAEVDDDLLHPRPVTTEKNIWFFWHSGFRSMHPYCQRTVRAWHRRFSRQGWAVRVLDREPNSALNVANYLDVNDRHTFPRAFVDDTIGGDHARQHTSDLVRWPLLLRYGGVYADVGMMQIGDLDKVWSTTVGDPSSPFEILTYNMGGIDGRALTNYFLASGRNNALFARCHKLLLQLWDADGGKTSTDGMHASPLLKGLPLIRAGAPFEEDGKWYGMDEVSVLLTDYIIQGQVMTMVMSLVDDEDGWNGPKYAAEHIFAIDYMAGSQLINEMTDWNGPRQFELMSLPLPREGEEETDEQRQGREIVEACLTRSFGFKLAHGLILRVLGDTLGSLWRKHEGADAVTGTYGHWLRYGMLHWCPNELPARLEFRELPAVKMGRLLREDDAGKGQHEANQAQR</sequence>
<dbReference type="GO" id="GO:0016757">
    <property type="term" value="F:glycosyltransferase activity"/>
    <property type="evidence" value="ECO:0007669"/>
    <property type="project" value="InterPro"/>
</dbReference>
<dbReference type="InterPro" id="IPR008441">
    <property type="entry name" value="AfumC-like_glycosyl_Trfase"/>
</dbReference>
<dbReference type="InParanoid" id="A0A151GPP7"/>